<dbReference type="EMBL" id="UETB01000007">
    <property type="protein sequence ID" value="SSA43226.1"/>
    <property type="molecule type" value="Genomic_DNA"/>
</dbReference>
<name>A0A2Y9AGY2_9MICO</name>
<evidence type="ECO:0000313" key="2">
    <source>
        <dbReference type="Proteomes" id="UP000250222"/>
    </source>
</evidence>
<dbReference type="OrthoDB" id="9813214at2"/>
<dbReference type="Proteomes" id="UP000250222">
    <property type="component" value="Unassembled WGS sequence"/>
</dbReference>
<protein>
    <recommendedName>
        <fullName evidence="3">D-inositol 3-phosphate glycosyltransferase</fullName>
    </recommendedName>
</protein>
<dbReference type="Gene3D" id="3.40.50.2000">
    <property type="entry name" value="Glycogen Phosphorylase B"/>
    <property type="match status" value="2"/>
</dbReference>
<organism evidence="1 2">
    <name type="scientific">Georgenia satyanarayanai</name>
    <dbReference type="NCBI Taxonomy" id="860221"/>
    <lineage>
        <taxon>Bacteria</taxon>
        <taxon>Bacillati</taxon>
        <taxon>Actinomycetota</taxon>
        <taxon>Actinomycetes</taxon>
        <taxon>Micrococcales</taxon>
        <taxon>Bogoriellaceae</taxon>
        <taxon>Georgenia</taxon>
    </lineage>
</organism>
<sequence length="380" mass="40470">MPDRPRVLVVSFSPIHSDARVLRQLSVVARRAHVTTIGYGPRPAGSDEHLRLPDGAASLPQTPRGVALLAARRWRAAELTAPASQQALRLAAGGRWDAVVANDARALPVAHRLAAGAPVWADLHEWAPQERSHVTSWRLLVAPLMDHLCRTYLPRCAATTTVAASIADLYAERYGVRPQVMRNAAPWADLSPTAVAGSTVRLVHSGGAIPGRSLETMLDVVGQLGEGWSLDLYLVPGGDGGRYLRSLQERAAGLPAVTFHDPVAPEALPATLNRYDVGVFWIPPFNANAARTLPNKLFDFVQARLAVAVGPSPEMARVVTEHGLGVVAEDFSAEAAAASLARLSRERVAGFKDAAHAASRELSFATEAAVADGVLDRLLG</sequence>
<proteinExistence type="predicted"/>
<evidence type="ECO:0008006" key="3">
    <source>
        <dbReference type="Google" id="ProtNLM"/>
    </source>
</evidence>
<dbReference type="AlphaFoldDB" id="A0A2Y9AGY2"/>
<keyword evidence="2" id="KW-1185">Reference proteome</keyword>
<evidence type="ECO:0000313" key="1">
    <source>
        <dbReference type="EMBL" id="SSA43226.1"/>
    </source>
</evidence>
<dbReference type="RefSeq" id="WP_146237529.1">
    <property type="nucleotide sequence ID" value="NZ_QKLZ01000007.1"/>
</dbReference>
<reference evidence="1 2" key="1">
    <citation type="submission" date="2016-10" db="EMBL/GenBank/DDBJ databases">
        <authorList>
            <person name="Cai Z."/>
        </authorList>
    </citation>
    <scope>NUCLEOTIDE SEQUENCE [LARGE SCALE GENOMIC DNA]</scope>
    <source>
        <strain evidence="1 2">CGMCC 1.10826</strain>
    </source>
</reference>
<gene>
    <name evidence="1" type="ORF">SAMN05216184_107124</name>
</gene>
<accession>A0A2Y9AGY2</accession>
<dbReference type="SUPFAM" id="SSF53756">
    <property type="entry name" value="UDP-Glycosyltransferase/glycogen phosphorylase"/>
    <property type="match status" value="1"/>
</dbReference>